<reference evidence="1 2" key="1">
    <citation type="submission" date="2012-08" db="EMBL/GenBank/DDBJ databases">
        <title>Oryza genome evolution.</title>
        <authorList>
            <person name="Wing R.A."/>
        </authorList>
    </citation>
    <scope>NUCLEOTIDE SEQUENCE</scope>
</reference>
<keyword evidence="2" id="KW-1185">Reference proteome</keyword>
<dbReference type="Gramene" id="LPERR03G18550.1">
    <property type="protein sequence ID" value="LPERR03G18550.1"/>
    <property type="gene ID" value="LPERR03G18550"/>
</dbReference>
<evidence type="ECO:0000313" key="2">
    <source>
        <dbReference type="Proteomes" id="UP000032180"/>
    </source>
</evidence>
<dbReference type="AlphaFoldDB" id="A0A0D9VVC0"/>
<protein>
    <submittedName>
        <fullName evidence="1">Uncharacterized protein</fullName>
    </submittedName>
</protein>
<accession>A0A0D9VVC0</accession>
<proteinExistence type="predicted"/>
<evidence type="ECO:0000313" key="1">
    <source>
        <dbReference type="EnsemblPlants" id="LPERR03G18550.1"/>
    </source>
</evidence>
<sequence length="205" mass="22171">MAEQIELPPAGMPLHTAAVAGMLQRMWRDIGSFSDRVAAARSYAERARDAATDAIRLLGEDADAAEILDADMLAAALAPPSAGQGDPSFPYDATLAAAATLFDTLSSGSPRLEGSFLAARHLISTVFALGDRNPPEALRGLQSAFDREGPFFKLVHCFRVGAPMILHVQEGDQTWEAWTREAYLVKQFSDEALKRMRPTLRALTA</sequence>
<organism evidence="1 2">
    <name type="scientific">Leersia perrieri</name>
    <dbReference type="NCBI Taxonomy" id="77586"/>
    <lineage>
        <taxon>Eukaryota</taxon>
        <taxon>Viridiplantae</taxon>
        <taxon>Streptophyta</taxon>
        <taxon>Embryophyta</taxon>
        <taxon>Tracheophyta</taxon>
        <taxon>Spermatophyta</taxon>
        <taxon>Magnoliopsida</taxon>
        <taxon>Liliopsida</taxon>
        <taxon>Poales</taxon>
        <taxon>Poaceae</taxon>
        <taxon>BOP clade</taxon>
        <taxon>Oryzoideae</taxon>
        <taxon>Oryzeae</taxon>
        <taxon>Oryzinae</taxon>
        <taxon>Leersia</taxon>
    </lineage>
</organism>
<name>A0A0D9VVC0_9ORYZ</name>
<dbReference type="EnsemblPlants" id="LPERR03G18550.1">
    <property type="protein sequence ID" value="LPERR03G18550.1"/>
    <property type="gene ID" value="LPERR03G18550"/>
</dbReference>
<dbReference type="Proteomes" id="UP000032180">
    <property type="component" value="Chromosome 3"/>
</dbReference>
<reference evidence="2" key="2">
    <citation type="submission" date="2013-12" db="EMBL/GenBank/DDBJ databases">
        <authorList>
            <person name="Yu Y."/>
            <person name="Lee S."/>
            <person name="de Baynast K."/>
            <person name="Wissotski M."/>
            <person name="Liu L."/>
            <person name="Talag J."/>
            <person name="Goicoechea J."/>
            <person name="Angelova A."/>
            <person name="Jetty R."/>
            <person name="Kudrna D."/>
            <person name="Golser W."/>
            <person name="Rivera L."/>
            <person name="Zhang J."/>
            <person name="Wing R."/>
        </authorList>
    </citation>
    <scope>NUCLEOTIDE SEQUENCE</scope>
</reference>
<reference evidence="1" key="3">
    <citation type="submission" date="2015-04" db="UniProtKB">
        <authorList>
            <consortium name="EnsemblPlants"/>
        </authorList>
    </citation>
    <scope>IDENTIFICATION</scope>
</reference>
<dbReference type="HOGENOM" id="CLU_1339269_0_0_1"/>